<dbReference type="SUPFAM" id="SSF49503">
    <property type="entry name" value="Cupredoxins"/>
    <property type="match status" value="1"/>
</dbReference>
<evidence type="ECO:0000256" key="3">
    <source>
        <dbReference type="SAM" id="SignalP"/>
    </source>
</evidence>
<comment type="similarity">
    <text evidence="1">Belongs to the multicopper oxidase family.</text>
</comment>
<evidence type="ECO:0000256" key="1">
    <source>
        <dbReference type="ARBA" id="ARBA00010609"/>
    </source>
</evidence>
<accession>A0A9N9HZZ6</accession>
<feature type="domain" description="Plastocyanin-like" evidence="4">
    <location>
        <begin position="65"/>
        <end position="173"/>
    </location>
</feature>
<evidence type="ECO:0000256" key="2">
    <source>
        <dbReference type="ARBA" id="ARBA00023008"/>
    </source>
</evidence>
<feature type="non-terminal residue" evidence="5">
    <location>
        <position position="184"/>
    </location>
</feature>
<dbReference type="EMBL" id="CAJVPV010020209">
    <property type="protein sequence ID" value="CAG8713990.1"/>
    <property type="molecule type" value="Genomic_DNA"/>
</dbReference>
<protein>
    <submittedName>
        <fullName evidence="5">1083_t:CDS:1</fullName>
    </submittedName>
</protein>
<dbReference type="Proteomes" id="UP000789342">
    <property type="component" value="Unassembled WGS sequence"/>
</dbReference>
<evidence type="ECO:0000259" key="4">
    <source>
        <dbReference type="Pfam" id="PF07732"/>
    </source>
</evidence>
<dbReference type="AlphaFoldDB" id="A0A9N9HZZ6"/>
<dbReference type="PANTHER" id="PTHR11709:SF511">
    <property type="entry name" value="LACCASE"/>
    <property type="match status" value="1"/>
</dbReference>
<dbReference type="Pfam" id="PF07732">
    <property type="entry name" value="Cu-oxidase_3"/>
    <property type="match status" value="1"/>
</dbReference>
<comment type="caution">
    <text evidence="5">The sequence shown here is derived from an EMBL/GenBank/DDBJ whole genome shotgun (WGS) entry which is preliminary data.</text>
</comment>
<feature type="signal peptide" evidence="3">
    <location>
        <begin position="1"/>
        <end position="21"/>
    </location>
</feature>
<dbReference type="PANTHER" id="PTHR11709">
    <property type="entry name" value="MULTI-COPPER OXIDASE"/>
    <property type="match status" value="1"/>
</dbReference>
<sequence>MWIKTIFIFIGLIWYGLSGSAAPPPEKDYKSLFHTNIFEAFIPLPEYPKNVTRNYTFELLNVYLAPDGFTRPVWSVNGQYPGPMIRANFGDKFNITVINRLGDPSAIHWHGIDQKGTNWFDGVPGTTQCPIPNGINFSYVFDLQQSGTYWYHAHLLAQLVDGLRGPLVIHDPDDPNKHEYDYEY</sequence>
<evidence type="ECO:0000313" key="5">
    <source>
        <dbReference type="EMBL" id="CAG8713990.1"/>
    </source>
</evidence>
<gene>
    <name evidence="5" type="ORF">AMORRO_LOCUS12876</name>
</gene>
<proteinExistence type="inferred from homology"/>
<dbReference type="GO" id="GO:0016491">
    <property type="term" value="F:oxidoreductase activity"/>
    <property type="evidence" value="ECO:0007669"/>
    <property type="project" value="TreeGrafter"/>
</dbReference>
<keyword evidence="6" id="KW-1185">Reference proteome</keyword>
<dbReference type="InterPro" id="IPR011707">
    <property type="entry name" value="Cu-oxidase-like_N"/>
</dbReference>
<dbReference type="OrthoDB" id="2121828at2759"/>
<dbReference type="InterPro" id="IPR045087">
    <property type="entry name" value="Cu-oxidase_fam"/>
</dbReference>
<keyword evidence="3" id="KW-0732">Signal</keyword>
<feature type="chain" id="PRO_5040244185" evidence="3">
    <location>
        <begin position="22"/>
        <end position="184"/>
    </location>
</feature>
<organism evidence="5 6">
    <name type="scientific">Acaulospora morrowiae</name>
    <dbReference type="NCBI Taxonomy" id="94023"/>
    <lineage>
        <taxon>Eukaryota</taxon>
        <taxon>Fungi</taxon>
        <taxon>Fungi incertae sedis</taxon>
        <taxon>Mucoromycota</taxon>
        <taxon>Glomeromycotina</taxon>
        <taxon>Glomeromycetes</taxon>
        <taxon>Diversisporales</taxon>
        <taxon>Acaulosporaceae</taxon>
        <taxon>Acaulospora</taxon>
    </lineage>
</organism>
<reference evidence="5" key="1">
    <citation type="submission" date="2021-06" db="EMBL/GenBank/DDBJ databases">
        <authorList>
            <person name="Kallberg Y."/>
            <person name="Tangrot J."/>
            <person name="Rosling A."/>
        </authorList>
    </citation>
    <scope>NUCLEOTIDE SEQUENCE</scope>
    <source>
        <strain evidence="5">CL551</strain>
    </source>
</reference>
<keyword evidence="2" id="KW-0186">Copper</keyword>
<dbReference type="Gene3D" id="2.60.40.420">
    <property type="entry name" value="Cupredoxins - blue copper proteins"/>
    <property type="match status" value="1"/>
</dbReference>
<name>A0A9N9HZZ6_9GLOM</name>
<dbReference type="InterPro" id="IPR008972">
    <property type="entry name" value="Cupredoxin"/>
</dbReference>
<dbReference type="GO" id="GO:0005507">
    <property type="term" value="F:copper ion binding"/>
    <property type="evidence" value="ECO:0007669"/>
    <property type="project" value="InterPro"/>
</dbReference>
<evidence type="ECO:0000313" key="6">
    <source>
        <dbReference type="Proteomes" id="UP000789342"/>
    </source>
</evidence>